<dbReference type="AlphaFoldDB" id="A0A8R1E5N5"/>
<feature type="region of interest" description="Disordered" evidence="1">
    <location>
        <begin position="68"/>
        <end position="182"/>
    </location>
</feature>
<feature type="signal peptide" evidence="2">
    <location>
        <begin position="1"/>
        <end position="20"/>
    </location>
</feature>
<sequence length="214" mass="22464">MTGYFRILIVLFATASLASAMGIVYRGNNSPPKKTHGDWPDKFPTGPDGFTFACRQCCPCVCESKTTTQQPTTEAPTTTVKPTTTAAPTTTVAPSTSTKAPTTTVAPTTSTKAPTTSTVAPTTSTAQPPSTKSTFSIRTPTPPTRPETVAPGGSNILSDPQNDNSDIPKPNIDKPYKPDAALDPLDVKKTDELDFDIATVGTPKAPRKPIDPDA</sequence>
<keyword evidence="4" id="KW-1185">Reference proteome</keyword>
<evidence type="ECO:0000256" key="2">
    <source>
        <dbReference type="SAM" id="SignalP"/>
    </source>
</evidence>
<name>A0A8R1E5N5_CAEJA</name>
<reference evidence="4" key="1">
    <citation type="submission" date="2010-08" db="EMBL/GenBank/DDBJ databases">
        <authorList>
            <consortium name="Caenorhabditis japonica Sequencing Consortium"/>
            <person name="Wilson R.K."/>
        </authorList>
    </citation>
    <scope>NUCLEOTIDE SEQUENCE [LARGE SCALE GENOMIC DNA]</scope>
    <source>
        <strain evidence="4">DF5081</strain>
    </source>
</reference>
<feature type="chain" id="PRO_5035723652" evidence="2">
    <location>
        <begin position="21"/>
        <end position="214"/>
    </location>
</feature>
<organism evidence="3 4">
    <name type="scientific">Caenorhabditis japonica</name>
    <dbReference type="NCBI Taxonomy" id="281687"/>
    <lineage>
        <taxon>Eukaryota</taxon>
        <taxon>Metazoa</taxon>
        <taxon>Ecdysozoa</taxon>
        <taxon>Nematoda</taxon>
        <taxon>Chromadorea</taxon>
        <taxon>Rhabditida</taxon>
        <taxon>Rhabditina</taxon>
        <taxon>Rhabditomorpha</taxon>
        <taxon>Rhabditoidea</taxon>
        <taxon>Rhabditidae</taxon>
        <taxon>Peloderinae</taxon>
        <taxon>Caenorhabditis</taxon>
    </lineage>
</organism>
<keyword evidence="2" id="KW-0732">Signal</keyword>
<reference evidence="3" key="2">
    <citation type="submission" date="2022-06" db="UniProtKB">
        <authorList>
            <consortium name="EnsemblMetazoa"/>
        </authorList>
    </citation>
    <scope>IDENTIFICATION</scope>
    <source>
        <strain evidence="3">DF5081</strain>
    </source>
</reference>
<protein>
    <submittedName>
        <fullName evidence="3">Uncharacterized protein</fullName>
    </submittedName>
</protein>
<evidence type="ECO:0000313" key="3">
    <source>
        <dbReference type="EnsemblMetazoa" id="CJA19328.1"/>
    </source>
</evidence>
<feature type="compositionally biased region" description="Polar residues" evidence="1">
    <location>
        <begin position="155"/>
        <end position="165"/>
    </location>
</feature>
<dbReference type="EnsemblMetazoa" id="CJA19328.1">
    <property type="protein sequence ID" value="CJA19328.1"/>
    <property type="gene ID" value="WBGene00138531"/>
</dbReference>
<feature type="compositionally biased region" description="Low complexity" evidence="1">
    <location>
        <begin position="68"/>
        <end position="134"/>
    </location>
</feature>
<proteinExistence type="predicted"/>
<accession>A0A8R1E5N5</accession>
<dbReference type="OMA" id="KGDWPAR"/>
<evidence type="ECO:0000256" key="1">
    <source>
        <dbReference type="SAM" id="MobiDB-lite"/>
    </source>
</evidence>
<evidence type="ECO:0000313" key="4">
    <source>
        <dbReference type="Proteomes" id="UP000005237"/>
    </source>
</evidence>
<dbReference type="Proteomes" id="UP000005237">
    <property type="component" value="Unassembled WGS sequence"/>
</dbReference>